<sequence>MATTAALHQAAASEYEDTPTEAADGIHIPKSLTLLEDTPYYVIPNALKNKAEGSFSPQVVEVVEAESGWATNPSWWKIHTSNGDRWVKTYPQSIDVPPPPSITLLEKTPIYANPKDNTPSSAVLSPQEVVIVGAEKQWFYSPSYKESKDKWLKIQTSWLGDQWIHLPVKKIGSYQAANKRKYYPHVEVSDLPFMNYPSSEQYASYIENQILSEAGEFRSPAGSIYQIHTDKGLQWTPYSGQLVIDKDDTIQRHLPAPLFSAPSEYAQEPILIAPQTLKVFEEIQQYQFNRANNVWYHVKANEGEGWFNPRFADPEDAKPESATIELRSTTTGLLRYPDENILLNNGILGPQSLHPLASWTNSDGIQWFQISTFLGNAWITLNPQLDRIHPAGRELDKPIIGDISSKGALYLNDNNLTFGNTKVGYDLDGQLYLDSSFLAKMYHYVLTGPSQDNKWTFDDGLGYSFQIKPGEQEAVLFWQGGNPRKLPLSTAPTSSSANGVPNLGIEDMRTLLGATTQIQPNHSEVILSEVQYTFEAFNPPAAAEGNSLHLSVLSYDNERLAPYEVRNSLKLYVYDRNSSDLPGTSSEPVVASNKRLYYLNYATVLNDISLNKQLKPGVNHLKAVFKVGERVLLERDFDVQSQ</sequence>
<protein>
    <recommendedName>
        <fullName evidence="4">GW domain-containing protein</fullName>
    </recommendedName>
</protein>
<gene>
    <name evidence="2" type="ORF">BC351_38570</name>
</gene>
<comment type="caution">
    <text evidence="2">The sequence shown here is derived from an EMBL/GenBank/DDBJ whole genome shotgun (WGS) entry which is preliminary data.</text>
</comment>
<dbReference type="OrthoDB" id="2502033at2"/>
<feature type="region of interest" description="Disordered" evidence="1">
    <location>
        <begin position="1"/>
        <end position="23"/>
    </location>
</feature>
<dbReference type="Proteomes" id="UP000190626">
    <property type="component" value="Unassembled WGS sequence"/>
</dbReference>
<proteinExistence type="predicted"/>
<dbReference type="AlphaFoldDB" id="A0A1V4HBA2"/>
<dbReference type="EMBL" id="MBTG01000047">
    <property type="protein sequence ID" value="OPH48203.1"/>
    <property type="molecule type" value="Genomic_DNA"/>
</dbReference>
<evidence type="ECO:0000313" key="3">
    <source>
        <dbReference type="Proteomes" id="UP000190626"/>
    </source>
</evidence>
<organism evidence="2 3">
    <name type="scientific">Paenibacillus ferrarius</name>
    <dbReference type="NCBI Taxonomy" id="1469647"/>
    <lineage>
        <taxon>Bacteria</taxon>
        <taxon>Bacillati</taxon>
        <taxon>Bacillota</taxon>
        <taxon>Bacilli</taxon>
        <taxon>Bacillales</taxon>
        <taxon>Paenibacillaceae</taxon>
        <taxon>Paenibacillus</taxon>
    </lineage>
</organism>
<reference evidence="3" key="1">
    <citation type="submission" date="2016-07" db="EMBL/GenBank/DDBJ databases">
        <authorList>
            <person name="Florea S."/>
            <person name="Webb J.S."/>
            <person name="Jaromczyk J."/>
            <person name="Schardl C.L."/>
        </authorList>
    </citation>
    <scope>NUCLEOTIDE SEQUENCE [LARGE SCALE GENOMIC DNA]</scope>
    <source>
        <strain evidence="3">CY1</strain>
    </source>
</reference>
<name>A0A1V4HBA2_9BACL</name>
<feature type="compositionally biased region" description="Low complexity" evidence="1">
    <location>
        <begin position="1"/>
        <end position="12"/>
    </location>
</feature>
<evidence type="ECO:0000256" key="1">
    <source>
        <dbReference type="SAM" id="MobiDB-lite"/>
    </source>
</evidence>
<evidence type="ECO:0008006" key="4">
    <source>
        <dbReference type="Google" id="ProtNLM"/>
    </source>
</evidence>
<keyword evidence="3" id="KW-1185">Reference proteome</keyword>
<accession>A0A1V4HBA2</accession>
<evidence type="ECO:0000313" key="2">
    <source>
        <dbReference type="EMBL" id="OPH48203.1"/>
    </source>
</evidence>